<organism evidence="2 3">
    <name type="scientific">Pisolithus microcarpus 441</name>
    <dbReference type="NCBI Taxonomy" id="765257"/>
    <lineage>
        <taxon>Eukaryota</taxon>
        <taxon>Fungi</taxon>
        <taxon>Dikarya</taxon>
        <taxon>Basidiomycota</taxon>
        <taxon>Agaricomycotina</taxon>
        <taxon>Agaricomycetes</taxon>
        <taxon>Agaricomycetidae</taxon>
        <taxon>Boletales</taxon>
        <taxon>Sclerodermatineae</taxon>
        <taxon>Pisolithaceae</taxon>
        <taxon>Pisolithus</taxon>
    </lineage>
</organism>
<dbReference type="HOGENOM" id="CLU_035160_3_1_1"/>
<feature type="non-terminal residue" evidence="2">
    <location>
        <position position="191"/>
    </location>
</feature>
<reference evidence="2 3" key="1">
    <citation type="submission" date="2014-04" db="EMBL/GenBank/DDBJ databases">
        <authorList>
            <consortium name="DOE Joint Genome Institute"/>
            <person name="Kuo A."/>
            <person name="Kohler A."/>
            <person name="Costa M.D."/>
            <person name="Nagy L.G."/>
            <person name="Floudas D."/>
            <person name="Copeland A."/>
            <person name="Barry K.W."/>
            <person name="Cichocki N."/>
            <person name="Veneault-Fourrey C."/>
            <person name="LaButti K."/>
            <person name="Lindquist E.A."/>
            <person name="Lipzen A."/>
            <person name="Lundell T."/>
            <person name="Morin E."/>
            <person name="Murat C."/>
            <person name="Sun H."/>
            <person name="Tunlid A."/>
            <person name="Henrissat B."/>
            <person name="Grigoriev I.V."/>
            <person name="Hibbett D.S."/>
            <person name="Martin F."/>
            <person name="Nordberg H.P."/>
            <person name="Cantor M.N."/>
            <person name="Hua S.X."/>
        </authorList>
    </citation>
    <scope>NUCLEOTIDE SEQUENCE [LARGE SCALE GENOMIC DNA]</scope>
    <source>
        <strain evidence="2 3">441</strain>
    </source>
</reference>
<feature type="compositionally biased region" description="Low complexity" evidence="1">
    <location>
        <begin position="178"/>
        <end position="191"/>
    </location>
</feature>
<dbReference type="OrthoDB" id="3253416at2759"/>
<evidence type="ECO:0000313" key="3">
    <source>
        <dbReference type="Proteomes" id="UP000054018"/>
    </source>
</evidence>
<keyword evidence="3" id="KW-1185">Reference proteome</keyword>
<protein>
    <submittedName>
        <fullName evidence="2">Uncharacterized protein</fullName>
    </submittedName>
</protein>
<reference evidence="3" key="2">
    <citation type="submission" date="2015-01" db="EMBL/GenBank/DDBJ databases">
        <title>Evolutionary Origins and Diversification of the Mycorrhizal Mutualists.</title>
        <authorList>
            <consortium name="DOE Joint Genome Institute"/>
            <consortium name="Mycorrhizal Genomics Consortium"/>
            <person name="Kohler A."/>
            <person name="Kuo A."/>
            <person name="Nagy L.G."/>
            <person name="Floudas D."/>
            <person name="Copeland A."/>
            <person name="Barry K.W."/>
            <person name="Cichocki N."/>
            <person name="Veneault-Fourrey C."/>
            <person name="LaButti K."/>
            <person name="Lindquist E.A."/>
            <person name="Lipzen A."/>
            <person name="Lundell T."/>
            <person name="Morin E."/>
            <person name="Murat C."/>
            <person name="Riley R."/>
            <person name="Ohm R."/>
            <person name="Sun H."/>
            <person name="Tunlid A."/>
            <person name="Henrissat B."/>
            <person name="Grigoriev I.V."/>
            <person name="Hibbett D.S."/>
            <person name="Martin F."/>
        </authorList>
    </citation>
    <scope>NUCLEOTIDE SEQUENCE [LARGE SCALE GENOMIC DNA]</scope>
    <source>
        <strain evidence="3">441</strain>
    </source>
</reference>
<sequence length="191" mass="21579">LERQWTALHAQTGLEGFYIAVRGTVKDLSEPKVFFTQKAENFVQTILDIELHRLALCLESWAVSGLDYLLMKKKVSANMKMNYTNYECQIVECYGIMLTGWPFSGIVQNPSKIGGQAEVEKLLDALNSEACKWVRLTDEELRARVIHNMERQARGESVYHPRHTRTTKALTTQCTRTSSVSSDASADSNSD</sequence>
<evidence type="ECO:0000256" key="1">
    <source>
        <dbReference type="SAM" id="MobiDB-lite"/>
    </source>
</evidence>
<dbReference type="Proteomes" id="UP000054018">
    <property type="component" value="Unassembled WGS sequence"/>
</dbReference>
<dbReference type="STRING" id="765257.A0A0C9YEF0"/>
<dbReference type="EMBL" id="KN834099">
    <property type="protein sequence ID" value="KIK12269.1"/>
    <property type="molecule type" value="Genomic_DNA"/>
</dbReference>
<feature type="region of interest" description="Disordered" evidence="1">
    <location>
        <begin position="166"/>
        <end position="191"/>
    </location>
</feature>
<gene>
    <name evidence="2" type="ORF">PISMIDRAFT_121150</name>
</gene>
<dbReference type="AlphaFoldDB" id="A0A0C9YEF0"/>
<feature type="compositionally biased region" description="Polar residues" evidence="1">
    <location>
        <begin position="167"/>
        <end position="177"/>
    </location>
</feature>
<accession>A0A0C9YEF0</accession>
<proteinExistence type="predicted"/>
<evidence type="ECO:0000313" key="2">
    <source>
        <dbReference type="EMBL" id="KIK12269.1"/>
    </source>
</evidence>
<name>A0A0C9YEF0_9AGAM</name>